<evidence type="ECO:0000256" key="4">
    <source>
        <dbReference type="ARBA" id="ARBA00022927"/>
    </source>
</evidence>
<accession>W9S9U2</accession>
<dbReference type="InterPro" id="IPR013244">
    <property type="entry name" value="Sec39_domain"/>
</dbReference>
<organism evidence="7 8">
    <name type="scientific">Morus notabilis</name>
    <dbReference type="NCBI Taxonomy" id="981085"/>
    <lineage>
        <taxon>Eukaryota</taxon>
        <taxon>Viridiplantae</taxon>
        <taxon>Streptophyta</taxon>
        <taxon>Embryophyta</taxon>
        <taxon>Tracheophyta</taxon>
        <taxon>Spermatophyta</taxon>
        <taxon>Magnoliopsida</taxon>
        <taxon>eudicotyledons</taxon>
        <taxon>Gunneridae</taxon>
        <taxon>Pentapetalae</taxon>
        <taxon>rosids</taxon>
        <taxon>fabids</taxon>
        <taxon>Rosales</taxon>
        <taxon>Moraceae</taxon>
        <taxon>Moreae</taxon>
        <taxon>Morus</taxon>
    </lineage>
</organism>
<dbReference type="Proteomes" id="UP000030645">
    <property type="component" value="Unassembled WGS sequence"/>
</dbReference>
<evidence type="ECO:0000313" key="7">
    <source>
        <dbReference type="EMBL" id="EXC21398.1"/>
    </source>
</evidence>
<dbReference type="GO" id="GO:0006890">
    <property type="term" value="P:retrograde vesicle-mediated transport, Golgi to endoplasmic reticulum"/>
    <property type="evidence" value="ECO:0007669"/>
    <property type="project" value="InterPro"/>
</dbReference>
<feature type="domain" description="Sec39" evidence="6">
    <location>
        <begin position="957"/>
        <end position="1141"/>
    </location>
</feature>
<feature type="domain" description="Sec39" evidence="6">
    <location>
        <begin position="605"/>
        <end position="909"/>
    </location>
</feature>
<comment type="subcellular location">
    <subcellularLocation>
        <location evidence="1">Endoplasmic reticulum</location>
    </subcellularLocation>
</comment>
<feature type="transmembrane region" description="Helical" evidence="5">
    <location>
        <begin position="2582"/>
        <end position="2599"/>
    </location>
</feature>
<dbReference type="GO" id="GO:0000149">
    <property type="term" value="F:SNARE binding"/>
    <property type="evidence" value="ECO:0007669"/>
    <property type="project" value="TreeGrafter"/>
</dbReference>
<gene>
    <name evidence="7" type="ORF">L484_011840</name>
</gene>
<dbReference type="InterPro" id="IPR036322">
    <property type="entry name" value="WD40_repeat_dom_sf"/>
</dbReference>
<dbReference type="STRING" id="981085.W9S9U2"/>
<dbReference type="Pfam" id="PF08314">
    <property type="entry name" value="Sec39"/>
    <property type="match status" value="2"/>
</dbReference>
<sequence>MEEPASEPVLYETRRHASRPYILNYPPQQADNGARGGFLSMLSVQGVSRLKEKWLETKQPRKLKKLTSLFISPSGERVAVAAGNQITILQKKDDYAEPCGMFTTSGLVTFSAGTWSESHDVLGVADDMDTLYFIKANGEEIMRILKRQLKVSLPIVKLIANADSDVQRSCLCSFTIVTSDGSLQHIEIGREPNTSVHNGLTLKGKFAQNVCCVDFHPELFLFVAVTFSESITQNNGLSLLHMPFSFYYPAILYDHFDSWQYFIGSCNLSLWRRSNSMDIEQLFSTQFEGLYSKPKGHRGPLAYPKVLISPEAEFVCSLDVMGCLQVFKLNKQRFSLSKFTGGERCFLQERCDIVDFTWWSDHVIAIAKRTGVVTMIDILSGLKVQENDLVYSMPVIERVCLSQGNLFLLESISSEEREPLSNDKGVNDSYCIDQIIEDGFSHLDISKLTWNLMTFSKRSILEMYNILISNRRYQAALDFADCHGLEKDEVIKSQWLHSARGLNEISMHLSKIKDTVFILSECVDKVGPTEDSMKALLEYGLRLTNQYSFSEREDSECTTMWDFRMARLKLLQFRDRLETYLGINMGRFSVQEYAKFRVMPLNEAATVLAESGKIGALNLLFKRHPYSLAPFTLEILVAIPETLPVQTYGQLLPGRSPPSGTVVREEDWVECKKMVNFLNGLQENHGIDVQIRTEPIVKQCSGFVWPSVNELSIWYKNRAKDIDRSSGQLDTCLCLLDFANRKGISELKQFHEDVSYLHQLIYSDDSDGEISLNLDTWELLSDYDKFRMMLKGVKEENVIEKLRDKAVPFMQNRFHYTTSVSLDQVTGNYLAGDHDKAESFLVRWLKEIASENKLEICSVVIEEGCGDIKSNSLFKDEVEAINCALQCLYLCKVTDKWSTMAAILQKLPQMPGSKLYNGGLERRLKLAEGHIEVGRLLSFYQVPKPMNFFLESDGDGKGVKQILRLILSKFVRRQPGRLDNDWANMWRDMLCMREKAFPFLDLEYMLMEFCRGLLKAGKFSLARNYLKGTSSVALASDKAENLVIQAAREYFYSASSLACSEIWKAKECLNLLSSSRIIQAELDIIDVLTVKLPSLGVTLLPMQFRQIKDQMEIIKMAITNQTGAYLHVDEIIEIAKLLGLNSPDDISAVQEAIAREAAVAGDLQLALDLCLVLAKKGHGQVWDLCAAIARGPALENMNIKSRKQLLGFALSHCDEESISELLHAWKDLDMQGLCEMLMTSIESNAPNFSSQGSSIISDSDNTVYAKGFSEAVGGATSDDQEVHIGNIKKILSVVAKDLPVEKGRNWESVLGDNGKTLAFATLQLPWLLELSKKPESSQKPIYGLIPRMQYVSVRTQAVVTIISWLARNGFAPKDDLIASLAKSIMEPPITEEKDIIGCSFLLNLVDAFCGVEVIEDQLRRRKDYQEISSIMNVGMIYSLLHNYGVECQGPAQRREMLFGKFKEKQTPDDIAKVDEVQSTFWREWKLKLEEQKFVADRSRALEKIIPGVDAARFLSGDIKYMQSVVYSLIESVKLEKKYILKDVLKLADTYGLNRREVLLHYINSLLVSEVWTNDDIMHEFPECRREIAGYAVRTIDIISSVIYPAIDGCNKLRLALVFELLSDCYLQLEETKKSLPIIHPDQAKLSSFGFARYYQVLEQECRRVSFLTNLNFKNIAGLGGLNLDCFNCEIYQHINDSSLEVLAKMVETLITIYTDSVPDGLMSWKDVYKHFLLSLLTTLETKARTEFAVKRPENLQCLVCQLEQSFESCSLYIKLLAHSDALDIIRRYFMVIIPLYDSYGTLPDDSTWQDCLLILLNFWMRLTDVLKEIISLDNGEEILVFNPDCLMSCLKVFLKLVIEDSVSPSQGWSTIVGYVNHGLTGVAAFEIFMFCRAMVFSGCGFSAVAEVFSEAVHAPTGFILADNAEFQDLPHLYLNLLEPILHHLAVGGSQDHQNFYHILSSVSKLEGDLDDLKKVRHLIWKRLAKFSDDLQIPGSVRVYVLELMQFLTGRNMKGFSTEIHSNVVPWEGWDEVHFTSEQSETSGNQGLADHNDTSCRVTSTLIALKSSQLAASISPTIEITPDDLSTVETAVSCFSKLSDVSHTDSHIYSLVAVLGEWEGLFMAKHDEEASLEASDAGNAWNGDDWDEGWESFQDIEPPEKEKTGSVPSLHPLHICWLEIFKKLVTLSRFRDVLRLLDQSNGILLDEDGARSLTEVVLQMDCLMALKLVLLLPYEALRLRCLAAVEDKLRRGGFSDPIGQDHDFLVLISSSGLLSSIISKSSYGTTFSYICYLVGNFSHKCQAAQLSGLVPEGSAESERDLLLFRRIVFPSFISELVKADQQLLAGLVVTKFMHTNASLSLVNIAESSLIRFLERQLHQLRHDKLALFDASSHETLKNTVSGLMDRLETVVEGAPIGIAWRLPRGSQLPYWELVMFRHSVSISAQTTCSVSTNQALGLFGPGARPGLPVQTVRPAWLGRHVRVVLPCSNQVLSLFEPGARPVLPCSNHMLDMFALLFPVRTKCSTCSGCSSLFGLIGLGAQLVRTRCSASLVIQTVLSLFEQFIPVRTDQTKCSAYSNQVLCLFGWFYLFGLFGLFCMFFPGQPIRTRCSACSGCSSLFGLIRPGAQPIQPARTRCSAYSACSDCLAYSDQVLTVFGLFSLLGLCKLGAWHVQVVRPGLPIQTRKWKVLASDNNLWSILFKERWGVDRATFYAPAGSKSWKDVYEVQDRCDRIGLGLKIIREGGNYYLVHQGEIQRYLGSRRQRKGLNGHALSLKREGSGEVSQEEEESSCRGILDKILFFIGDLEVASTDAKRARVL</sequence>
<keyword evidence="5" id="KW-1133">Transmembrane helix</keyword>
<evidence type="ECO:0000259" key="6">
    <source>
        <dbReference type="Pfam" id="PF08314"/>
    </source>
</evidence>
<keyword evidence="5" id="KW-0812">Transmembrane</keyword>
<keyword evidence="8" id="KW-1185">Reference proteome</keyword>
<keyword evidence="3" id="KW-0256">Endoplasmic reticulum</keyword>
<reference evidence="8" key="1">
    <citation type="submission" date="2013-01" db="EMBL/GenBank/DDBJ databases">
        <title>Draft Genome Sequence of a Mulberry Tree, Morus notabilis C.K. Schneid.</title>
        <authorList>
            <person name="He N."/>
            <person name="Zhao S."/>
        </authorList>
    </citation>
    <scope>NUCLEOTIDE SEQUENCE</scope>
</reference>
<dbReference type="PANTHER" id="PTHR15922:SF2">
    <property type="entry name" value="NBAS SUBUNIT OF NRZ TETHERING COMPLEX"/>
    <property type="match status" value="1"/>
</dbReference>
<dbReference type="eggNOG" id="KOG1797">
    <property type="taxonomic scope" value="Eukaryota"/>
</dbReference>
<dbReference type="SUPFAM" id="SSF50978">
    <property type="entry name" value="WD40 repeat-like"/>
    <property type="match status" value="1"/>
</dbReference>
<evidence type="ECO:0000256" key="2">
    <source>
        <dbReference type="ARBA" id="ARBA00022448"/>
    </source>
</evidence>
<evidence type="ECO:0000256" key="1">
    <source>
        <dbReference type="ARBA" id="ARBA00004240"/>
    </source>
</evidence>
<dbReference type="PANTHER" id="PTHR15922">
    <property type="entry name" value="NEUROBLASTOMA-AMPLIFIED SEQUENCE"/>
    <property type="match status" value="1"/>
</dbReference>
<keyword evidence="4" id="KW-0653">Protein transport</keyword>
<keyword evidence="2" id="KW-0813">Transport</keyword>
<dbReference type="GO" id="GO:0070939">
    <property type="term" value="C:Dsl1/NZR complex"/>
    <property type="evidence" value="ECO:0007669"/>
    <property type="project" value="TreeGrafter"/>
</dbReference>
<proteinExistence type="predicted"/>
<keyword evidence="5" id="KW-0472">Membrane</keyword>
<evidence type="ECO:0000256" key="5">
    <source>
        <dbReference type="SAM" id="Phobius"/>
    </source>
</evidence>
<name>W9S9U2_9ROSA</name>
<protein>
    <recommendedName>
        <fullName evidence="6">Sec39 domain-containing protein</fullName>
    </recommendedName>
</protein>
<dbReference type="EMBL" id="KE345942">
    <property type="protein sequence ID" value="EXC21398.1"/>
    <property type="molecule type" value="Genomic_DNA"/>
</dbReference>
<evidence type="ECO:0000256" key="3">
    <source>
        <dbReference type="ARBA" id="ARBA00022824"/>
    </source>
</evidence>
<dbReference type="GO" id="GO:0015031">
    <property type="term" value="P:protein transport"/>
    <property type="evidence" value="ECO:0007669"/>
    <property type="project" value="UniProtKB-KW"/>
</dbReference>
<evidence type="ECO:0000313" key="8">
    <source>
        <dbReference type="Proteomes" id="UP000030645"/>
    </source>
</evidence>